<organism evidence="1 2">
    <name type="scientific">Colocasia esculenta</name>
    <name type="common">Wild taro</name>
    <name type="synonym">Arum esculentum</name>
    <dbReference type="NCBI Taxonomy" id="4460"/>
    <lineage>
        <taxon>Eukaryota</taxon>
        <taxon>Viridiplantae</taxon>
        <taxon>Streptophyta</taxon>
        <taxon>Embryophyta</taxon>
        <taxon>Tracheophyta</taxon>
        <taxon>Spermatophyta</taxon>
        <taxon>Magnoliopsida</taxon>
        <taxon>Liliopsida</taxon>
        <taxon>Araceae</taxon>
        <taxon>Aroideae</taxon>
        <taxon>Colocasieae</taxon>
        <taxon>Colocasia</taxon>
    </lineage>
</organism>
<evidence type="ECO:0000313" key="2">
    <source>
        <dbReference type="Proteomes" id="UP000652761"/>
    </source>
</evidence>
<keyword evidence="2" id="KW-1185">Reference proteome</keyword>
<name>A0A843V1R9_COLES</name>
<protein>
    <submittedName>
        <fullName evidence="1">Uncharacterized protein</fullName>
    </submittedName>
</protein>
<dbReference type="EMBL" id="NMUH01001181">
    <property type="protein sequence ID" value="MQL89835.1"/>
    <property type="molecule type" value="Genomic_DNA"/>
</dbReference>
<proteinExistence type="predicted"/>
<sequence length="113" mass="13000">MSRGERRELSLGVRIRVSSSPQHPRVLCFFHRHQWIMECSCKAHVPVPQVHDHGGPSIMEKFKRMAPPSFKGESDPLLAESWMRKMEKIFRAIRSEPMCGSPRCFVPGSRTVL</sequence>
<dbReference type="AlphaFoldDB" id="A0A843V1R9"/>
<gene>
    <name evidence="1" type="ORF">Taro_022416</name>
</gene>
<dbReference type="Proteomes" id="UP000652761">
    <property type="component" value="Unassembled WGS sequence"/>
</dbReference>
<comment type="caution">
    <text evidence="1">The sequence shown here is derived from an EMBL/GenBank/DDBJ whole genome shotgun (WGS) entry which is preliminary data.</text>
</comment>
<reference evidence="1" key="1">
    <citation type="submission" date="2017-07" db="EMBL/GenBank/DDBJ databases">
        <title>Taro Niue Genome Assembly and Annotation.</title>
        <authorList>
            <person name="Atibalentja N."/>
            <person name="Keating K."/>
            <person name="Fields C.J."/>
        </authorList>
    </citation>
    <scope>NUCLEOTIDE SEQUENCE</scope>
    <source>
        <strain evidence="1">Niue_2</strain>
        <tissue evidence="1">Leaf</tissue>
    </source>
</reference>
<dbReference type="OrthoDB" id="1158383at2759"/>
<evidence type="ECO:0000313" key="1">
    <source>
        <dbReference type="EMBL" id="MQL89835.1"/>
    </source>
</evidence>
<accession>A0A843V1R9</accession>